<feature type="compositionally biased region" description="Low complexity" evidence="1">
    <location>
        <begin position="62"/>
        <end position="121"/>
    </location>
</feature>
<dbReference type="KEGG" id="taa:NMY3_01450"/>
<dbReference type="RefSeq" id="WP_231100365.1">
    <property type="nucleotide sequence ID" value="NZ_CP012850.1"/>
</dbReference>
<keyword evidence="3" id="KW-1185">Reference proteome</keyword>
<proteinExistence type="predicted"/>
<dbReference type="Proteomes" id="UP000058925">
    <property type="component" value="Chromosome"/>
</dbReference>
<name>A0A654LW19_9ARCH</name>
<accession>A0A654LW19</accession>
<dbReference type="AlphaFoldDB" id="A0A654LW19"/>
<dbReference type="GeneID" id="60421505"/>
<evidence type="ECO:0000313" key="2">
    <source>
        <dbReference type="EMBL" id="ALI35654.1"/>
    </source>
</evidence>
<dbReference type="EMBL" id="CP012850">
    <property type="protein sequence ID" value="ALI35654.1"/>
    <property type="molecule type" value="Genomic_DNA"/>
</dbReference>
<evidence type="ECO:0000256" key="1">
    <source>
        <dbReference type="SAM" id="MobiDB-lite"/>
    </source>
</evidence>
<evidence type="ECO:0000313" key="3">
    <source>
        <dbReference type="Proteomes" id="UP000058925"/>
    </source>
</evidence>
<sequence>MNRGLNFYAIILVTIATLVFSVSQSGVGHATTGIDLGNNPAQSNQVPGLKSDPNDNDDNNNDKSSNNNDNNNNNNNNDDNNNDKSSNNNNNNNNNNDDNNNDKSSSSSSTTTTTTSSSSSKGDVPMALPFNSNMADESDDEKDYSSVIPFP</sequence>
<reference evidence="3" key="1">
    <citation type="submission" date="2015-10" db="EMBL/GenBank/DDBJ databases">
        <title>Niche specialization of a soil ammonia-oxidizing archaeon, Candidatus Nitrosocosmicus oleophilus.</title>
        <authorList>
            <person name="Jung M.-Y."/>
            <person name="Rhee S.-K."/>
        </authorList>
    </citation>
    <scope>NUCLEOTIDE SEQUENCE [LARGE SCALE GENOMIC DNA]</scope>
    <source>
        <strain evidence="3">MY3</strain>
    </source>
</reference>
<gene>
    <name evidence="2" type="ORF">NMY3_01450</name>
</gene>
<feature type="region of interest" description="Disordered" evidence="1">
    <location>
        <begin position="31"/>
        <end position="151"/>
    </location>
</feature>
<organism evidence="2 3">
    <name type="scientific">Candidatus Nitrosocosmicus oleophilus</name>
    <dbReference type="NCBI Taxonomy" id="1353260"/>
    <lineage>
        <taxon>Archaea</taxon>
        <taxon>Nitrososphaerota</taxon>
        <taxon>Nitrososphaeria</taxon>
        <taxon>Nitrososphaerales</taxon>
        <taxon>Nitrososphaeraceae</taxon>
        <taxon>Candidatus Nitrosocosmicus</taxon>
    </lineage>
</organism>
<protein>
    <submittedName>
        <fullName evidence="2">Uncharacterized protein</fullName>
    </submittedName>
</protein>